<dbReference type="Proteomes" id="UP000566819">
    <property type="component" value="Unassembled WGS sequence"/>
</dbReference>
<proteinExistence type="predicted"/>
<dbReference type="EMBL" id="JAAMPI010000380">
    <property type="protein sequence ID" value="KAF4632078.1"/>
    <property type="molecule type" value="Genomic_DNA"/>
</dbReference>
<sequence length="342" mass="38123">MDSVLALGGAHLCYTMEGADMKSASSTHYTLAVRQLKHELTRVNSGEESDPVRLLLTILLLSTTESISANSQGVIFHHLRASSHFIPSLLALDPNHGDQEIRAFLIETYAYMVSVANITVNTQPTYPALILDPCITGLERFQDCKASGMMFGYARNLLTLLPSICMLGYNRTLEENAGKYSFENIAWYKALQFKIESWQEPSTSEDSGNDIKDLVVASKVYKEAILIFLHTAFYGSKVGDPELLSLIDTSLSKTSSFFGFGTDSPVLSVMLWPCMIIGSCLRESVARQYLRGKMLETRFNMTLVLRSVQLLDWLWEDNALDAYGPYGLGIVMRKHGIMHSMS</sequence>
<keyword evidence="2" id="KW-0539">Nucleus</keyword>
<keyword evidence="4" id="KW-1185">Reference proteome</keyword>
<evidence type="ECO:0000256" key="1">
    <source>
        <dbReference type="ARBA" id="ARBA00004123"/>
    </source>
</evidence>
<dbReference type="InterPro" id="IPR021858">
    <property type="entry name" value="Fun_TF"/>
</dbReference>
<dbReference type="PANTHER" id="PTHR37534">
    <property type="entry name" value="TRANSCRIPTIONAL ACTIVATOR PROTEIN UGA3"/>
    <property type="match status" value="1"/>
</dbReference>
<dbReference type="AlphaFoldDB" id="A0A8H4RM27"/>
<organism evidence="3 4">
    <name type="scientific">Cudoniella acicularis</name>
    <dbReference type="NCBI Taxonomy" id="354080"/>
    <lineage>
        <taxon>Eukaryota</taxon>
        <taxon>Fungi</taxon>
        <taxon>Dikarya</taxon>
        <taxon>Ascomycota</taxon>
        <taxon>Pezizomycotina</taxon>
        <taxon>Leotiomycetes</taxon>
        <taxon>Helotiales</taxon>
        <taxon>Tricladiaceae</taxon>
        <taxon>Cudoniella</taxon>
    </lineage>
</organism>
<protein>
    <submittedName>
        <fullName evidence="3">Uncharacterized protein</fullName>
    </submittedName>
</protein>
<evidence type="ECO:0000313" key="3">
    <source>
        <dbReference type="EMBL" id="KAF4632078.1"/>
    </source>
</evidence>
<evidence type="ECO:0000256" key="2">
    <source>
        <dbReference type="ARBA" id="ARBA00023242"/>
    </source>
</evidence>
<comment type="subcellular location">
    <subcellularLocation>
        <location evidence="1">Nucleus</location>
    </subcellularLocation>
</comment>
<dbReference type="GO" id="GO:0005634">
    <property type="term" value="C:nucleus"/>
    <property type="evidence" value="ECO:0007669"/>
    <property type="project" value="UniProtKB-SubCell"/>
</dbReference>
<dbReference type="PANTHER" id="PTHR37534:SF46">
    <property type="entry name" value="ZN(II)2CYS6 TRANSCRIPTION FACTOR (EUROFUNG)"/>
    <property type="match status" value="1"/>
</dbReference>
<comment type="caution">
    <text evidence="3">The sequence shown here is derived from an EMBL/GenBank/DDBJ whole genome shotgun (WGS) entry which is preliminary data.</text>
</comment>
<name>A0A8H4RM27_9HELO</name>
<dbReference type="OrthoDB" id="1919336at2759"/>
<gene>
    <name evidence="3" type="ORF">G7Y89_g6048</name>
</gene>
<accession>A0A8H4RM27</accession>
<reference evidence="3 4" key="1">
    <citation type="submission" date="2020-03" db="EMBL/GenBank/DDBJ databases">
        <title>Draft Genome Sequence of Cudoniella acicularis.</title>
        <authorList>
            <person name="Buettner E."/>
            <person name="Kellner H."/>
        </authorList>
    </citation>
    <scope>NUCLEOTIDE SEQUENCE [LARGE SCALE GENOMIC DNA]</scope>
    <source>
        <strain evidence="3 4">DSM 108380</strain>
    </source>
</reference>
<dbReference type="Pfam" id="PF11951">
    <property type="entry name" value="Fungal_trans_2"/>
    <property type="match status" value="1"/>
</dbReference>
<evidence type="ECO:0000313" key="4">
    <source>
        <dbReference type="Proteomes" id="UP000566819"/>
    </source>
</evidence>